<feature type="transmembrane region" description="Helical" evidence="2">
    <location>
        <begin position="120"/>
        <end position="138"/>
    </location>
</feature>
<sequence length="189" mass="19884">MKEQRHPRKRAAFEPPLEPPRADPAMRRPTATSAGAVLVLLRALAGALWAVSVAFSLPPWLQQIAGAASGDASASTDPDLAGLSDLGPATAIFLTLMGALFVVQVVLGIRILFGGNLSRVLVMLISVASISAGFVGWWQAGVEITLRTTLLTLSLDILVLLALSSRDAAAYARRPRGRRAHGSRTGAAR</sequence>
<evidence type="ECO:0000313" key="3">
    <source>
        <dbReference type="EMBL" id="MDU0345161.1"/>
    </source>
</evidence>
<keyword evidence="2" id="KW-0472">Membrane</keyword>
<evidence type="ECO:0000313" key="4">
    <source>
        <dbReference type="Proteomes" id="UP001261125"/>
    </source>
</evidence>
<evidence type="ECO:0000256" key="1">
    <source>
        <dbReference type="SAM" id="MobiDB-lite"/>
    </source>
</evidence>
<protein>
    <recommendedName>
        <fullName evidence="5">Transmembrane protein</fullName>
    </recommendedName>
</protein>
<dbReference type="EMBL" id="JAWDIT010000002">
    <property type="protein sequence ID" value="MDU0345161.1"/>
    <property type="molecule type" value="Genomic_DNA"/>
</dbReference>
<evidence type="ECO:0000256" key="2">
    <source>
        <dbReference type="SAM" id="Phobius"/>
    </source>
</evidence>
<feature type="region of interest" description="Disordered" evidence="1">
    <location>
        <begin position="1"/>
        <end position="28"/>
    </location>
</feature>
<proteinExistence type="predicted"/>
<accession>A0ABU3SKM4</accession>
<name>A0ABU3SKM4_9MICO</name>
<feature type="transmembrane region" description="Helical" evidence="2">
    <location>
        <begin position="31"/>
        <end position="51"/>
    </location>
</feature>
<organism evidence="3 4">
    <name type="scientific">Microbacterium phycohabitans</name>
    <dbReference type="NCBI Taxonomy" id="3075993"/>
    <lineage>
        <taxon>Bacteria</taxon>
        <taxon>Bacillati</taxon>
        <taxon>Actinomycetota</taxon>
        <taxon>Actinomycetes</taxon>
        <taxon>Micrococcales</taxon>
        <taxon>Microbacteriaceae</taxon>
        <taxon>Microbacterium</taxon>
    </lineage>
</organism>
<feature type="compositionally biased region" description="Basic residues" evidence="1">
    <location>
        <begin position="1"/>
        <end position="10"/>
    </location>
</feature>
<feature type="transmembrane region" description="Helical" evidence="2">
    <location>
        <begin position="144"/>
        <end position="164"/>
    </location>
</feature>
<keyword evidence="2" id="KW-0812">Transmembrane</keyword>
<feature type="transmembrane region" description="Helical" evidence="2">
    <location>
        <begin position="91"/>
        <end position="113"/>
    </location>
</feature>
<evidence type="ECO:0008006" key="5">
    <source>
        <dbReference type="Google" id="ProtNLM"/>
    </source>
</evidence>
<gene>
    <name evidence="3" type="ORF">RWH44_05545</name>
</gene>
<keyword evidence="4" id="KW-1185">Reference proteome</keyword>
<keyword evidence="2" id="KW-1133">Transmembrane helix</keyword>
<reference evidence="3 4" key="1">
    <citation type="submission" date="2023-09" db="EMBL/GenBank/DDBJ databases">
        <title>Microbacterium fusihabitans sp. nov., Microbacterium phycihabitans sp. nov., and Microbacterium cervinum sp. nov., isolated from dried seaweeds of beach.</title>
        <authorList>
            <person name="Lee S.D."/>
        </authorList>
    </citation>
    <scope>NUCLEOTIDE SEQUENCE [LARGE SCALE GENOMIC DNA]</scope>
    <source>
        <strain evidence="3 4">KSW2-29</strain>
    </source>
</reference>
<comment type="caution">
    <text evidence="3">The sequence shown here is derived from an EMBL/GenBank/DDBJ whole genome shotgun (WGS) entry which is preliminary data.</text>
</comment>
<dbReference type="Proteomes" id="UP001261125">
    <property type="component" value="Unassembled WGS sequence"/>
</dbReference>
<dbReference type="RefSeq" id="WP_316003797.1">
    <property type="nucleotide sequence ID" value="NZ_JAWDIT010000002.1"/>
</dbReference>